<accession>A0AAD9JZE4</accession>
<organism evidence="2 3">
    <name type="scientific">Ridgeia piscesae</name>
    <name type="common">Tubeworm</name>
    <dbReference type="NCBI Taxonomy" id="27915"/>
    <lineage>
        <taxon>Eukaryota</taxon>
        <taxon>Metazoa</taxon>
        <taxon>Spiralia</taxon>
        <taxon>Lophotrochozoa</taxon>
        <taxon>Annelida</taxon>
        <taxon>Polychaeta</taxon>
        <taxon>Sedentaria</taxon>
        <taxon>Canalipalpata</taxon>
        <taxon>Sabellida</taxon>
        <taxon>Siboglinidae</taxon>
        <taxon>Ridgeia</taxon>
    </lineage>
</organism>
<keyword evidence="3" id="KW-1185">Reference proteome</keyword>
<evidence type="ECO:0008006" key="4">
    <source>
        <dbReference type="Google" id="ProtNLM"/>
    </source>
</evidence>
<sequence length="254" mass="28161">MRVALLACFLGLVACTSGTGPIPPFVLPPPIIGCKPLTCITFDEPLLDWKCDFIASKGLFLKNFGVEIRKNCGLCGDCGQFVRPSKIELPFFKNHDFFDFSVSVWFKRRGANGCMPVVVSNGDCDQAAVQVSSVDANTLVVTVRACTGLEYTQTFQTDDQCAEWRHVVVTVHVDKVSEWGWAKVYIDGRKRGQGHLDGRMPPIWFPMFIGGKGCGVCDRGFFNGFMDSISFARYAPTDREIRALYESRGQCIGE</sequence>
<dbReference type="Pfam" id="PF13385">
    <property type="entry name" value="Laminin_G_3"/>
    <property type="match status" value="1"/>
</dbReference>
<name>A0AAD9JZE4_RIDPI</name>
<reference evidence="2" key="1">
    <citation type="journal article" date="2023" name="Mol. Biol. Evol.">
        <title>Third-Generation Sequencing Reveals the Adaptive Role of the Epigenome in Three Deep-Sea Polychaetes.</title>
        <authorList>
            <person name="Perez M."/>
            <person name="Aroh O."/>
            <person name="Sun Y."/>
            <person name="Lan Y."/>
            <person name="Juniper S.K."/>
            <person name="Young C.R."/>
            <person name="Angers B."/>
            <person name="Qian P.Y."/>
        </authorList>
    </citation>
    <scope>NUCLEOTIDE SEQUENCE</scope>
    <source>
        <strain evidence="2">R07B-5</strain>
    </source>
</reference>
<comment type="caution">
    <text evidence="2">The sequence shown here is derived from an EMBL/GenBank/DDBJ whole genome shotgun (WGS) entry which is preliminary data.</text>
</comment>
<dbReference type="PROSITE" id="PS51257">
    <property type="entry name" value="PROKAR_LIPOPROTEIN"/>
    <property type="match status" value="1"/>
</dbReference>
<dbReference type="SUPFAM" id="SSF49899">
    <property type="entry name" value="Concanavalin A-like lectins/glucanases"/>
    <property type="match status" value="1"/>
</dbReference>
<gene>
    <name evidence="2" type="ORF">NP493_1562g00009</name>
</gene>
<dbReference type="EMBL" id="JAODUO010001563">
    <property type="protein sequence ID" value="KAK2161721.1"/>
    <property type="molecule type" value="Genomic_DNA"/>
</dbReference>
<evidence type="ECO:0000313" key="2">
    <source>
        <dbReference type="EMBL" id="KAK2161721.1"/>
    </source>
</evidence>
<feature type="signal peptide" evidence="1">
    <location>
        <begin position="1"/>
        <end position="18"/>
    </location>
</feature>
<feature type="chain" id="PRO_5042133549" description="LamG domain-containing protein" evidence="1">
    <location>
        <begin position="19"/>
        <end position="254"/>
    </location>
</feature>
<keyword evidence="1" id="KW-0732">Signal</keyword>
<protein>
    <recommendedName>
        <fullName evidence="4">LamG domain-containing protein</fullName>
    </recommendedName>
</protein>
<dbReference type="AlphaFoldDB" id="A0AAD9JZE4"/>
<evidence type="ECO:0000313" key="3">
    <source>
        <dbReference type="Proteomes" id="UP001209878"/>
    </source>
</evidence>
<proteinExistence type="predicted"/>
<evidence type="ECO:0000256" key="1">
    <source>
        <dbReference type="SAM" id="SignalP"/>
    </source>
</evidence>
<dbReference type="InterPro" id="IPR013320">
    <property type="entry name" value="ConA-like_dom_sf"/>
</dbReference>
<dbReference type="Gene3D" id="2.60.120.200">
    <property type="match status" value="1"/>
</dbReference>
<dbReference type="Proteomes" id="UP001209878">
    <property type="component" value="Unassembled WGS sequence"/>
</dbReference>